<dbReference type="InterPro" id="IPR036188">
    <property type="entry name" value="FAD/NAD-bd_sf"/>
</dbReference>
<dbReference type="EC" id="1.1.5.3" evidence="5"/>
<evidence type="ECO:0000313" key="6">
    <source>
        <dbReference type="EMBL" id="PGF33972.1"/>
    </source>
</evidence>
<dbReference type="PIRSF" id="PIRSF000141">
    <property type="entry name" value="Anaerobic_G3P_dh"/>
    <property type="match status" value="1"/>
</dbReference>
<evidence type="ECO:0000313" key="5">
    <source>
        <dbReference type="EMBL" id="AXM07184.1"/>
    </source>
</evidence>
<feature type="domain" description="FAD-dependent oxidoreductase 2 FAD-binding" evidence="4">
    <location>
        <begin position="20"/>
        <end position="420"/>
    </location>
</feature>
<evidence type="ECO:0000313" key="7">
    <source>
        <dbReference type="Proteomes" id="UP000226191"/>
    </source>
</evidence>
<keyword evidence="2" id="KW-0288">FMN</keyword>
<dbReference type="GeneID" id="92858188"/>
<keyword evidence="1" id="KW-0285">Flavoprotein</keyword>
<reference evidence="6 7" key="1">
    <citation type="submission" date="2017-02" db="EMBL/GenBank/DDBJ databases">
        <title>Prevalence of linear plasmids in Cutibacterium acnes isolates obtained from cancerous prostatic tissue.</title>
        <authorList>
            <person name="Davidsson S."/>
            <person name="Bruggemann H."/>
        </authorList>
    </citation>
    <scope>NUCLEOTIDE SEQUENCE [LARGE SCALE GENOMIC DNA]</scope>
    <source>
        <strain evidence="6 7">11-78</strain>
    </source>
</reference>
<dbReference type="Proteomes" id="UP000226191">
    <property type="component" value="Unassembled WGS sequence"/>
</dbReference>
<dbReference type="GO" id="GO:0004368">
    <property type="term" value="F:glycerol-3-phosphate dehydrogenase (quinone) activity"/>
    <property type="evidence" value="ECO:0007669"/>
    <property type="project" value="UniProtKB-EC"/>
</dbReference>
<dbReference type="OMA" id="CFGLENQ"/>
<evidence type="ECO:0000259" key="4">
    <source>
        <dbReference type="Pfam" id="PF00890"/>
    </source>
</evidence>
<dbReference type="RefSeq" id="WP_002516442.1">
    <property type="nucleotide sequence ID" value="NZ_AP019664.1"/>
</dbReference>
<dbReference type="GO" id="GO:0009331">
    <property type="term" value="C:glycerol-3-phosphate dehydrogenase (FAD) complex"/>
    <property type="evidence" value="ECO:0007669"/>
    <property type="project" value="InterPro"/>
</dbReference>
<sequence length="447" mass="46487">MSTATVPTKSVTADRFGAQHVVVIGSGLAGLTTALRLRRGGARVTLVTKGVGGLQLGQGTIDILGYTPDRVEKPYQAVQEFASQHPAHPYAKIGVEAVKEGIDFLREVVGDSYLLGDGEATINVPTAVGAIRPTALVPPSMINGNLKDGDKVVVIGLAQYKDFHAGLIAQNINRTTLPGGGHASARAVVVDFEPREGEYDATGLAIARSLDDARTRRMLAEGLRGFVNPGEIVALPAVLGIDNHSEVLADFKKILGAEVFEIASLPPCVPGMRLNNKLVATAKNERVDYVLGSKVTGCTVADGKVVSVTVGTAGAGKEIKADAVVLAGGGFESGALKLDSHGHLHETILDLPVTMPEGVKEEDLIHGDYWGSPQPLFLCGVEVDETMLVTYQGKPVHSNVYAAGGVIAGATRWQEKSGEGIALGSAIKAADAILSSVGAGAATKERN</sequence>
<dbReference type="Pfam" id="PF00890">
    <property type="entry name" value="FAD_binding_2"/>
    <property type="match status" value="1"/>
</dbReference>
<dbReference type="NCBIfam" id="TIGR03378">
    <property type="entry name" value="glycerol3P_GlpB"/>
    <property type="match status" value="1"/>
</dbReference>
<dbReference type="InterPro" id="IPR003953">
    <property type="entry name" value="FAD-dep_OxRdtase_2_FAD-bd"/>
</dbReference>
<name>A0A2B7IWV0_CUTAC</name>
<protein>
    <submittedName>
        <fullName evidence="6">Anaerobic glycerol-3-phosphate dehydrogenase subunit B</fullName>
    </submittedName>
    <submittedName>
        <fullName evidence="5">Glycerol-3-phosphate dehydrogenase subunit GlpB</fullName>
        <ecNumber evidence="5">1.1.5.3</ecNumber>
    </submittedName>
</protein>
<dbReference type="Proteomes" id="UP000256621">
    <property type="component" value="Chromosome"/>
</dbReference>
<gene>
    <name evidence="6" type="ORF">B1B09_08800</name>
    <name evidence="5" type="ORF">DXN06_08595</name>
</gene>
<proteinExistence type="predicted"/>
<evidence type="ECO:0000256" key="2">
    <source>
        <dbReference type="ARBA" id="ARBA00022643"/>
    </source>
</evidence>
<dbReference type="NCBIfam" id="NF003724">
    <property type="entry name" value="PRK05329.2-3"/>
    <property type="match status" value="1"/>
</dbReference>
<accession>A0A2B7IWV0</accession>
<dbReference type="InterPro" id="IPR009158">
    <property type="entry name" value="G3P_DH_GlpB_su"/>
</dbReference>
<reference evidence="5 8" key="2">
    <citation type="submission" date="2018-08" db="EMBL/GenBank/DDBJ databases">
        <title>Genome sequencing of Cutibacterium acnes KCOM 1315.</title>
        <authorList>
            <person name="Kook J.-K."/>
            <person name="Park S.-N."/>
            <person name="Lim Y.K."/>
        </authorList>
    </citation>
    <scope>NUCLEOTIDE SEQUENCE [LARGE SCALE GENOMIC DNA]</scope>
    <source>
        <strain evidence="5 8">KCOM 1315</strain>
    </source>
</reference>
<evidence type="ECO:0000256" key="3">
    <source>
        <dbReference type="ARBA" id="ARBA00023002"/>
    </source>
</evidence>
<dbReference type="EMBL" id="MVCE01000003">
    <property type="protein sequence ID" value="PGF33972.1"/>
    <property type="molecule type" value="Genomic_DNA"/>
</dbReference>
<dbReference type="PANTHER" id="PTHR43400">
    <property type="entry name" value="FUMARATE REDUCTASE"/>
    <property type="match status" value="1"/>
</dbReference>
<dbReference type="Gene3D" id="3.50.50.60">
    <property type="entry name" value="FAD/NAD(P)-binding domain"/>
    <property type="match status" value="2"/>
</dbReference>
<dbReference type="EMBL" id="CP031442">
    <property type="protein sequence ID" value="AXM07184.1"/>
    <property type="molecule type" value="Genomic_DNA"/>
</dbReference>
<dbReference type="AlphaFoldDB" id="A0A2B7IWV0"/>
<dbReference type="OrthoDB" id="140595at2"/>
<dbReference type="InterPro" id="IPR050315">
    <property type="entry name" value="FAD-oxidoreductase_2"/>
</dbReference>
<evidence type="ECO:0000313" key="8">
    <source>
        <dbReference type="Proteomes" id="UP000256621"/>
    </source>
</evidence>
<evidence type="ECO:0000256" key="1">
    <source>
        <dbReference type="ARBA" id="ARBA00022630"/>
    </source>
</evidence>
<keyword evidence="3 5" id="KW-0560">Oxidoreductase</keyword>
<organism evidence="6 7">
    <name type="scientific">Cutibacterium acnes</name>
    <name type="common">Propionibacterium acnes</name>
    <dbReference type="NCBI Taxonomy" id="1747"/>
    <lineage>
        <taxon>Bacteria</taxon>
        <taxon>Bacillati</taxon>
        <taxon>Actinomycetota</taxon>
        <taxon>Actinomycetes</taxon>
        <taxon>Propionibacteriales</taxon>
        <taxon>Propionibacteriaceae</taxon>
        <taxon>Cutibacterium</taxon>
    </lineage>
</organism>
<dbReference type="SUPFAM" id="SSF51905">
    <property type="entry name" value="FAD/NAD(P)-binding domain"/>
    <property type="match status" value="1"/>
</dbReference>